<evidence type="ECO:0000256" key="7">
    <source>
        <dbReference type="ARBA" id="ARBA00022902"/>
    </source>
</evidence>
<evidence type="ECO:0000256" key="8">
    <source>
        <dbReference type="ARBA" id="ARBA00022989"/>
    </source>
</evidence>
<name>A0A6P6XQY1_DERPT</name>
<keyword evidence="7" id="KW-0524">Neurogenesis</keyword>
<dbReference type="InterPro" id="IPR002909">
    <property type="entry name" value="IPT_dom"/>
</dbReference>
<dbReference type="InParanoid" id="A0A6P6XQY1"/>
<dbReference type="RefSeq" id="XP_027195261.1">
    <property type="nucleotide sequence ID" value="XM_027339460.1"/>
</dbReference>
<dbReference type="SMART" id="SM00423">
    <property type="entry name" value="PSI"/>
    <property type="match status" value="3"/>
</dbReference>
<dbReference type="Pfam" id="PF24479">
    <property type="entry name" value="PSI_PlexinA-B"/>
    <property type="match status" value="1"/>
</dbReference>
<dbReference type="InterPro" id="IPR046800">
    <property type="entry name" value="Plexin_RBD"/>
</dbReference>
<dbReference type="Pfam" id="PF01403">
    <property type="entry name" value="Sema"/>
    <property type="match status" value="1"/>
</dbReference>
<dbReference type="InterPro" id="IPR013548">
    <property type="entry name" value="Plexin_cytoplasmic_RasGAP_dom"/>
</dbReference>
<keyword evidence="8" id="KW-1133">Transmembrane helix</keyword>
<dbReference type="PANTHER" id="PTHR22625:SF44">
    <property type="entry name" value="PLEXIN-B"/>
    <property type="match status" value="1"/>
</dbReference>
<keyword evidence="5" id="KW-0732">Signal</keyword>
<dbReference type="PROSITE" id="PS51004">
    <property type="entry name" value="SEMA"/>
    <property type="match status" value="1"/>
</dbReference>
<dbReference type="SUPFAM" id="SSF103575">
    <property type="entry name" value="Plexin repeat"/>
    <property type="match status" value="1"/>
</dbReference>
<dbReference type="Pfam" id="PF18020">
    <property type="entry name" value="TIG_2"/>
    <property type="match status" value="1"/>
</dbReference>
<dbReference type="InterPro" id="IPR014756">
    <property type="entry name" value="Ig_E-set"/>
</dbReference>
<keyword evidence="13" id="KW-1185">Reference proteome</keyword>
<evidence type="ECO:0000256" key="10">
    <source>
        <dbReference type="ARBA" id="ARBA00023157"/>
    </source>
</evidence>
<dbReference type="GO" id="GO:0030334">
    <property type="term" value="P:regulation of cell migration"/>
    <property type="evidence" value="ECO:0007669"/>
    <property type="project" value="TreeGrafter"/>
</dbReference>
<dbReference type="KEGG" id="dpte:113789868"/>
<evidence type="ECO:0000256" key="9">
    <source>
        <dbReference type="ARBA" id="ARBA00023136"/>
    </source>
</evidence>
<dbReference type="GO" id="GO:0017154">
    <property type="term" value="F:semaphorin receptor activity"/>
    <property type="evidence" value="ECO:0007669"/>
    <property type="project" value="InterPro"/>
</dbReference>
<evidence type="ECO:0000256" key="2">
    <source>
        <dbReference type="ARBA" id="ARBA00010297"/>
    </source>
</evidence>
<dbReference type="InterPro" id="IPR016201">
    <property type="entry name" value="PSI"/>
</dbReference>
<dbReference type="Pfam" id="PF01437">
    <property type="entry name" value="PSI"/>
    <property type="match status" value="1"/>
</dbReference>
<dbReference type="Pfam" id="PF17960">
    <property type="entry name" value="TIG_plexin"/>
    <property type="match status" value="1"/>
</dbReference>
<dbReference type="InterPro" id="IPR008936">
    <property type="entry name" value="Rho_GTPase_activation_prot"/>
</dbReference>
<dbReference type="Gene3D" id="3.10.20.90">
    <property type="entry name" value="Phosphatidylinositol 3-kinase Catalytic Subunit, Chain A, domain 1"/>
    <property type="match status" value="1"/>
</dbReference>
<keyword evidence="9" id="KW-0472">Membrane</keyword>
<dbReference type="OMA" id="TPYFYET"/>
<dbReference type="SMART" id="SM00630">
    <property type="entry name" value="Sema"/>
    <property type="match status" value="1"/>
</dbReference>
<dbReference type="GO" id="GO:0007162">
    <property type="term" value="P:negative regulation of cell adhesion"/>
    <property type="evidence" value="ECO:0007669"/>
    <property type="project" value="TreeGrafter"/>
</dbReference>
<dbReference type="SMART" id="SM00429">
    <property type="entry name" value="IPT"/>
    <property type="match status" value="4"/>
</dbReference>
<dbReference type="FunCoup" id="A0A6P6XQY1">
    <property type="interactions" value="6"/>
</dbReference>
<dbReference type="SUPFAM" id="SSF48350">
    <property type="entry name" value="GTPase activation domain, GAP"/>
    <property type="match status" value="1"/>
</dbReference>
<reference evidence="14" key="1">
    <citation type="submission" date="2025-08" db="UniProtKB">
        <authorList>
            <consortium name="RefSeq"/>
        </authorList>
    </citation>
    <scope>IDENTIFICATION</scope>
    <source>
        <strain evidence="14">Airmid</strain>
    </source>
</reference>
<dbReference type="GO" id="GO:0002116">
    <property type="term" value="C:semaphorin receptor complex"/>
    <property type="evidence" value="ECO:0007669"/>
    <property type="project" value="TreeGrafter"/>
</dbReference>
<comment type="similarity">
    <text evidence="2">Belongs to the plexin family.</text>
</comment>
<dbReference type="SUPFAM" id="SSF81296">
    <property type="entry name" value="E set domains"/>
    <property type="match status" value="4"/>
</dbReference>
<dbReference type="GO" id="GO:0008360">
    <property type="term" value="P:regulation of cell shape"/>
    <property type="evidence" value="ECO:0007669"/>
    <property type="project" value="TreeGrafter"/>
</dbReference>
<dbReference type="InterPro" id="IPR015943">
    <property type="entry name" value="WD40/YVTN_repeat-like_dom_sf"/>
</dbReference>
<dbReference type="Pfam" id="PF01833">
    <property type="entry name" value="TIG"/>
    <property type="match status" value="4"/>
</dbReference>
<evidence type="ECO:0000256" key="6">
    <source>
        <dbReference type="ARBA" id="ARBA00022737"/>
    </source>
</evidence>
<dbReference type="GO" id="GO:0008045">
    <property type="term" value="P:motor neuron axon guidance"/>
    <property type="evidence" value="ECO:0007669"/>
    <property type="project" value="TreeGrafter"/>
</dbReference>
<keyword evidence="4" id="KW-0812">Transmembrane</keyword>
<comment type="caution">
    <text evidence="12">Lacks conserved residue(s) required for the propagation of feature annotation.</text>
</comment>
<dbReference type="CDD" id="cd11236">
    <property type="entry name" value="Sema_plexin_like"/>
    <property type="match status" value="1"/>
</dbReference>
<dbReference type="InterPro" id="IPR031148">
    <property type="entry name" value="Plexin"/>
</dbReference>
<protein>
    <submittedName>
        <fullName evidence="14">Plexin-B-like</fullName>
    </submittedName>
</protein>
<organism evidence="13 14">
    <name type="scientific">Dermatophagoides pteronyssinus</name>
    <name type="common">European house dust mite</name>
    <dbReference type="NCBI Taxonomy" id="6956"/>
    <lineage>
        <taxon>Eukaryota</taxon>
        <taxon>Metazoa</taxon>
        <taxon>Ecdysozoa</taxon>
        <taxon>Arthropoda</taxon>
        <taxon>Chelicerata</taxon>
        <taxon>Arachnida</taxon>
        <taxon>Acari</taxon>
        <taxon>Acariformes</taxon>
        <taxon>Sarcoptiformes</taxon>
        <taxon>Astigmata</taxon>
        <taxon>Psoroptidia</taxon>
        <taxon>Analgoidea</taxon>
        <taxon>Pyroglyphidae</taxon>
        <taxon>Dermatophagoidinae</taxon>
        <taxon>Dermatophagoides</taxon>
    </lineage>
</organism>
<dbReference type="CDD" id="cd12205">
    <property type="entry name" value="RasGAP_plexin"/>
    <property type="match status" value="1"/>
</dbReference>
<gene>
    <name evidence="14" type="primary">LOC113789868</name>
</gene>
<dbReference type="InterPro" id="IPR013783">
    <property type="entry name" value="Ig-like_fold"/>
</dbReference>
<keyword evidence="10" id="KW-1015">Disulfide bond</keyword>
<evidence type="ECO:0000256" key="11">
    <source>
        <dbReference type="ARBA" id="ARBA00023180"/>
    </source>
</evidence>
<dbReference type="Pfam" id="PF08337">
    <property type="entry name" value="Plexin_cytopl"/>
    <property type="match status" value="1"/>
</dbReference>
<accession>A0A6P6XQY1</accession>
<dbReference type="Pfam" id="PF20170">
    <property type="entry name" value="Plexin_RBD"/>
    <property type="match status" value="1"/>
</dbReference>
<dbReference type="InterPro" id="IPR036352">
    <property type="entry name" value="Semap_dom_sf"/>
</dbReference>
<dbReference type="CDD" id="cd00603">
    <property type="entry name" value="IPT_PCSR"/>
    <property type="match status" value="1"/>
</dbReference>
<evidence type="ECO:0000256" key="4">
    <source>
        <dbReference type="ARBA" id="ARBA00022692"/>
    </source>
</evidence>
<keyword evidence="11" id="KW-0325">Glycoprotein</keyword>
<evidence type="ECO:0000256" key="12">
    <source>
        <dbReference type="PROSITE-ProRule" id="PRU00352"/>
    </source>
</evidence>
<dbReference type="PANTHER" id="PTHR22625">
    <property type="entry name" value="PLEXIN"/>
    <property type="match status" value="1"/>
</dbReference>
<dbReference type="GO" id="GO:0005886">
    <property type="term" value="C:plasma membrane"/>
    <property type="evidence" value="ECO:0007669"/>
    <property type="project" value="UniProtKB-SubCell"/>
</dbReference>
<dbReference type="OrthoDB" id="125363at2759"/>
<dbReference type="Gene3D" id="2.60.40.10">
    <property type="entry name" value="Immunoglobulins"/>
    <property type="match status" value="6"/>
</dbReference>
<dbReference type="Gene3D" id="1.10.506.10">
    <property type="entry name" value="GTPase Activation - p120gap, domain 1"/>
    <property type="match status" value="1"/>
</dbReference>
<proteinExistence type="inferred from homology"/>
<dbReference type="GO" id="GO:0097374">
    <property type="term" value="P:sensory neuron axon guidance"/>
    <property type="evidence" value="ECO:0007669"/>
    <property type="project" value="TreeGrafter"/>
</dbReference>
<keyword evidence="3" id="KW-1003">Cell membrane</keyword>
<sequence length="2112" mass="238346">MGDHKIIDSDHNHWPHHPLPSLTLRLSSISKWSLFWPSNNNDHHNNNKRCQLIKSTTTTTTNTTLLNQNCDQNLIHIRHRHRRKNLFLSSNFIINNNSNNCSFIHCFTSLSLLKFFQSSCLASIMLLFICLSLIITTTLSLDHHGTSSSSSSTATASSSSSSSSSSSQSMTSLTNHSSISSQDLYTSQSQIISIYTTGNHSINITHLAMDHAANLYAGGTNWLFQLNSSLTVMESVRTGPIPDSPLCSPTDCSGVDESSIQLRNNINKVLVVDEHSNSLLVCGTVHQGACRKHRLGAIIQSDELIPLPVAANDENSSTLAFVGPSRYNGNIIQPVLYVAVTDSRLGPYRDMVPAISSRSLESGQRYLSIIEKSFTDTAKVDIEIHMKDYFLVNYIYGFSTPDFVYFATVQKRSHLRALEEWGFHSRLARVCQSDPTYNTYAEVTVECIGADGQQYSLLQDAALIEAGDELAHSLRVKPRSKLFVGAFSAAIEHTSTPDTRSAICIYTLQEIEQKFAQNIHMCYNGSITTRNMDYIAGNIPNCPAKRINNIISFCSETLKINGSLPIVRMAAATFSQHTLTSILGQVTTGSVYNVLFVGTHDGLLKKLLISGPDLAEEFDQVNIDSGHRILPDMIMDNSGKYLFVASPYVIAKVAIEHCPHYGNCRSCLNSRNPYCGWCSLQKSCTLRSNCLDTRTSVSSRWLSVDSSKCIEFQSIYPEFLPINSLDKVKLIINQLPRLPANVSYQCVFGSNEPIQAESMPNGLICQSPPVSLRPRLPEQQDFVSIDLAIRPSDTRTDFLQRKFIFYDCNFYKTCTGCVQSRWSCQWCFKENRCVSSGYLCGRNFQSNGNYSSRVSKSTYRLQQQQQQSNVVRHRNECPSFNFTTKQMMDIILPNGVAREISLPVQNLAFENVMFGCLIQIENIQSYVSARISNGHIVCASTKFSYDNDNATSIATVTAVWNKVQFIDRINITLYKCQYLGSHNDRADCSICLNLDRIYDCAWCGSQCSHVEQCNEQRSMICPPPRIDLIHPLSGPVQGGTVVTVEGSNLGVNIDEIRDKILIGGYPCHVENFTISVQFTCITQPVQTHFWADVVVGNRAGFTTARDKFLYAVPEVLAASPNSGPQSGGTRIYITGNNLSIGTSLEVYLDEYPCIVDKMLVSSTQISCRTTASKYASYEVDKLYIKIDNATLTLPSRFRYVPDPTIMRIYPLKSYVSGGRSVTVIGTNFDVIQQPRLAIFSVDGLFINDTVCEVVSSSQMICPSPPVNAELVDIIYREQIDSQSLRSAPSSSSSSSSFTGNINDHLSTFEKISFRIGFIMDWVMSVRDLSVNYSTIHSDLIYVPDPKAFSFEEGIKDYKGDSLVIEGENLRLATSESEINVTIGNRPCNLTSLAPNQIVCIPPETQPEPTDEFGRRTAIYLPLVVVRIGNNLRYEIGYLRYDSAKGYELSLVTIGLIVIFSLVLIVFVLVSFVFMRHKSLLAEREYKRIQMQMDTLENSVRSECKQAFAELQTDMTDLSNDLENCGVPILEYRNYVMKVFFPGVDDHPLFQPRPRQSNGSNITCAYNIYELAMAQFEQLIYNKSFLICFLNTLENSPSFNIRDRVNVASLLMVILMERMEYATDVLRTLLLQLVEKSVTSKYPQLMLRRTESVVEKMLTNWLALTMYDYMKNYAGSQLFMLFSAIKHQIEKGPIDVITHDARYSLSEERLLREHYSNYEQLILQVFQPEKPLDKYHIRVNDCDTINQVKTKILDIIYKNTPFSMRLSIHEFDLEWRDQCGNHILLHDIDSTSKREHHGACWQRLNTLKHYNVKNMSLVMLITKNSMLKHQTATLYMTNKKSAIYPLLASSPISCQTLNGFSTDVDNDRFWHLVKPSFDDMSKESSSSSSGSVLMHKAIPEIFLTRLLSTKGTIQKFIDDFFHTILVVNDALPVSIKWIFDLLDEAAIMYNIIDPDVVHAWKSNCLPLRFWVNFIKNPNFIVDVNKTPTIDSNLSVIAQTLMDSCSSSDHRLGKDSPSSKLLFAKDIVNYRRLVMQFYQDVYHLPPVSEQTLFSHMQNLNMAHVGQFDTVCALKELFVYAVKYHADIMNNLQQSDYLTKQQSLDKFINLINYKF</sequence>
<evidence type="ECO:0000313" key="13">
    <source>
        <dbReference type="Proteomes" id="UP000515146"/>
    </source>
</evidence>
<evidence type="ECO:0000256" key="5">
    <source>
        <dbReference type="ARBA" id="ARBA00022729"/>
    </source>
</evidence>
<evidence type="ECO:0000313" key="14">
    <source>
        <dbReference type="RefSeq" id="XP_027195261.1"/>
    </source>
</evidence>
<evidence type="ECO:0000256" key="3">
    <source>
        <dbReference type="ARBA" id="ARBA00022475"/>
    </source>
</evidence>
<dbReference type="GO" id="GO:0050772">
    <property type="term" value="P:positive regulation of axonogenesis"/>
    <property type="evidence" value="ECO:0007669"/>
    <property type="project" value="TreeGrafter"/>
</dbReference>
<keyword evidence="6" id="KW-0677">Repeat</keyword>
<dbReference type="InterPro" id="IPR001627">
    <property type="entry name" value="Semap_dom"/>
</dbReference>
<dbReference type="Proteomes" id="UP000515146">
    <property type="component" value="Unplaced"/>
</dbReference>
<dbReference type="SUPFAM" id="SSF101912">
    <property type="entry name" value="Sema domain"/>
    <property type="match status" value="1"/>
</dbReference>
<dbReference type="Gene3D" id="2.130.10.10">
    <property type="entry name" value="YVTN repeat-like/Quinoprotein amine dehydrogenase"/>
    <property type="match status" value="1"/>
</dbReference>
<evidence type="ECO:0000256" key="1">
    <source>
        <dbReference type="ARBA" id="ARBA00004251"/>
    </source>
</evidence>
<comment type="subcellular location">
    <subcellularLocation>
        <location evidence="1">Cell membrane</location>
        <topology evidence="1">Single-pass type I membrane protein</topology>
    </subcellularLocation>
</comment>
<dbReference type="InterPro" id="IPR041362">
    <property type="entry name" value="TIG2_plexin"/>
</dbReference>
<dbReference type="InterPro" id="IPR041019">
    <property type="entry name" value="TIG1_plexin"/>
</dbReference>
<dbReference type="InterPro" id="IPR002165">
    <property type="entry name" value="Plexin_repeat"/>
</dbReference>
<dbReference type="FunFam" id="1.10.506.10:FF:000027">
    <property type="entry name" value="Plexin A, isoform B"/>
    <property type="match status" value="1"/>
</dbReference>